<protein>
    <submittedName>
        <fullName evidence="2">Unnamed protein product</fullName>
    </submittedName>
</protein>
<gene>
    <name evidence="2" type="ORF">Pfra01_000046000</name>
</gene>
<dbReference type="EMBL" id="BSXT01000036">
    <property type="protein sequence ID" value="GMF15528.1"/>
    <property type="molecule type" value="Genomic_DNA"/>
</dbReference>
<dbReference type="AlphaFoldDB" id="A0A9W6TN00"/>
<feature type="region of interest" description="Disordered" evidence="1">
    <location>
        <begin position="27"/>
        <end position="106"/>
    </location>
</feature>
<organism evidence="2 3">
    <name type="scientific">Phytophthora fragariaefolia</name>
    <dbReference type="NCBI Taxonomy" id="1490495"/>
    <lineage>
        <taxon>Eukaryota</taxon>
        <taxon>Sar</taxon>
        <taxon>Stramenopiles</taxon>
        <taxon>Oomycota</taxon>
        <taxon>Peronosporomycetes</taxon>
        <taxon>Peronosporales</taxon>
        <taxon>Peronosporaceae</taxon>
        <taxon>Phytophthora</taxon>
    </lineage>
</organism>
<feature type="compositionally biased region" description="Low complexity" evidence="1">
    <location>
        <begin position="89"/>
        <end position="106"/>
    </location>
</feature>
<feature type="region of interest" description="Disordered" evidence="1">
    <location>
        <begin position="134"/>
        <end position="153"/>
    </location>
</feature>
<keyword evidence="3" id="KW-1185">Reference proteome</keyword>
<feature type="region of interest" description="Disordered" evidence="1">
    <location>
        <begin position="189"/>
        <end position="210"/>
    </location>
</feature>
<sequence>MKEYTKALNVLRSVATLFKHGDYGAISQATKQPDPVPDYNPTDICGGERSMQDETEELDSSASVDVNEERHENEGLAGANGNACEVRASSDSSADSTATTQLGTDTQLGTQLGVELTQLGPDHQLGTHLGTQLATDSTQLGNPSLDRVDQDEQPELGIDVERLSAESSSATESNEVQARSINLAYANDEFELESPPKSKGRTKQKPKAVKARRNRVIAMIQEVLEMHDKQLSILSLYEVLENKPTFNWSYEQ</sequence>
<evidence type="ECO:0000256" key="1">
    <source>
        <dbReference type="SAM" id="MobiDB-lite"/>
    </source>
</evidence>
<accession>A0A9W6TN00</accession>
<proteinExistence type="predicted"/>
<dbReference type="Proteomes" id="UP001165121">
    <property type="component" value="Unassembled WGS sequence"/>
</dbReference>
<evidence type="ECO:0000313" key="2">
    <source>
        <dbReference type="EMBL" id="GMF15528.1"/>
    </source>
</evidence>
<name>A0A9W6TN00_9STRA</name>
<comment type="caution">
    <text evidence="2">The sequence shown here is derived from an EMBL/GenBank/DDBJ whole genome shotgun (WGS) entry which is preliminary data.</text>
</comment>
<feature type="compositionally biased region" description="Basic residues" evidence="1">
    <location>
        <begin position="198"/>
        <end position="210"/>
    </location>
</feature>
<reference evidence="2" key="1">
    <citation type="submission" date="2023-04" db="EMBL/GenBank/DDBJ databases">
        <title>Phytophthora fragariaefolia NBRC 109709.</title>
        <authorList>
            <person name="Ichikawa N."/>
            <person name="Sato H."/>
            <person name="Tonouchi N."/>
        </authorList>
    </citation>
    <scope>NUCLEOTIDE SEQUENCE</scope>
    <source>
        <strain evidence="2">NBRC 109709</strain>
    </source>
</reference>
<evidence type="ECO:0000313" key="3">
    <source>
        <dbReference type="Proteomes" id="UP001165121"/>
    </source>
</evidence>